<keyword evidence="2" id="KW-0378">Hydrolase</keyword>
<evidence type="ECO:0000256" key="2">
    <source>
        <dbReference type="ARBA" id="ARBA00022801"/>
    </source>
</evidence>
<dbReference type="Pfam" id="PF00929">
    <property type="entry name" value="RNase_T"/>
    <property type="match status" value="1"/>
</dbReference>
<dbReference type="Gene3D" id="3.30.420.10">
    <property type="entry name" value="Ribonuclease H-like superfamily/Ribonuclease H"/>
    <property type="match status" value="1"/>
</dbReference>
<dbReference type="PANTHER" id="PTHR30231:SF2">
    <property type="entry name" value="RIBONUCLEASE T"/>
    <property type="match status" value="1"/>
</dbReference>
<dbReference type="GO" id="GO:0008408">
    <property type="term" value="F:3'-5' exonuclease activity"/>
    <property type="evidence" value="ECO:0007669"/>
    <property type="project" value="TreeGrafter"/>
</dbReference>
<dbReference type="OrthoDB" id="242056at2759"/>
<sequence>MNLNERFRGYLPVVVDLETGGFDNAVNPLLELACTFLNWESDTLSVASQTRWHVEPFAGSEVNPASLRVTGINLDDPHRQALDERAAIKEFFKLVRTAMKTHGCHRAIMVAHNASFDQGFLKAACERNNLKRNPFHPFTSLDTASLAAVAYGHTVLSEACQRAGLSFDQSLAHDAAYDAERTAQLFCQMVNGWPFDPVVMNGQPTSPAN</sequence>
<dbReference type="EMBL" id="CAJNJA010000001">
    <property type="protein sequence ID" value="CAE7149337.1"/>
    <property type="molecule type" value="Genomic_DNA"/>
</dbReference>
<name>A0A812INZ1_9DINO</name>
<dbReference type="InterPro" id="IPR013520">
    <property type="entry name" value="Ribonucl_H"/>
</dbReference>
<organism evidence="4 5">
    <name type="scientific">Symbiodinium necroappetens</name>
    <dbReference type="NCBI Taxonomy" id="1628268"/>
    <lineage>
        <taxon>Eukaryota</taxon>
        <taxon>Sar</taxon>
        <taxon>Alveolata</taxon>
        <taxon>Dinophyceae</taxon>
        <taxon>Suessiales</taxon>
        <taxon>Symbiodiniaceae</taxon>
        <taxon>Symbiodinium</taxon>
    </lineage>
</organism>
<proteinExistence type="inferred from homology"/>
<dbReference type="GO" id="GO:0008033">
    <property type="term" value="P:tRNA processing"/>
    <property type="evidence" value="ECO:0007669"/>
    <property type="project" value="UniProtKB-KW"/>
</dbReference>
<dbReference type="GO" id="GO:0005829">
    <property type="term" value="C:cytosol"/>
    <property type="evidence" value="ECO:0007669"/>
    <property type="project" value="TreeGrafter"/>
</dbReference>
<evidence type="ECO:0000313" key="4">
    <source>
        <dbReference type="EMBL" id="CAE7149337.1"/>
    </source>
</evidence>
<gene>
    <name evidence="4" type="primary">rnt</name>
    <name evidence="4" type="ORF">SNEC2469_LOCUS110</name>
</gene>
<keyword evidence="1" id="KW-0819">tRNA processing</keyword>
<comment type="caution">
    <text evidence="4">The sequence shown here is derived from an EMBL/GenBank/DDBJ whole genome shotgun (WGS) entry which is preliminary data.</text>
</comment>
<keyword evidence="5" id="KW-1185">Reference proteome</keyword>
<feature type="domain" description="Exonuclease" evidence="3">
    <location>
        <begin position="11"/>
        <end position="195"/>
    </location>
</feature>
<dbReference type="PANTHER" id="PTHR30231">
    <property type="entry name" value="DNA POLYMERASE III SUBUNIT EPSILON"/>
    <property type="match status" value="1"/>
</dbReference>
<accession>A0A812INZ1</accession>
<dbReference type="HAMAP" id="MF_00157">
    <property type="entry name" value="RNase_T"/>
    <property type="match status" value="1"/>
</dbReference>
<dbReference type="InterPro" id="IPR036397">
    <property type="entry name" value="RNaseH_sf"/>
</dbReference>
<dbReference type="InterPro" id="IPR012337">
    <property type="entry name" value="RNaseH-like_sf"/>
</dbReference>
<dbReference type="InterPro" id="IPR005987">
    <property type="entry name" value="RNase_T"/>
</dbReference>
<dbReference type="GO" id="GO:0004540">
    <property type="term" value="F:RNA nuclease activity"/>
    <property type="evidence" value="ECO:0007669"/>
    <property type="project" value="InterPro"/>
</dbReference>
<dbReference type="GO" id="GO:0003676">
    <property type="term" value="F:nucleic acid binding"/>
    <property type="evidence" value="ECO:0007669"/>
    <property type="project" value="InterPro"/>
</dbReference>
<evidence type="ECO:0000259" key="3">
    <source>
        <dbReference type="SMART" id="SM00479"/>
    </source>
</evidence>
<evidence type="ECO:0000313" key="5">
    <source>
        <dbReference type="Proteomes" id="UP000601435"/>
    </source>
</evidence>
<evidence type="ECO:0000256" key="1">
    <source>
        <dbReference type="ARBA" id="ARBA00022694"/>
    </source>
</evidence>
<reference evidence="4" key="1">
    <citation type="submission" date="2021-02" db="EMBL/GenBank/DDBJ databases">
        <authorList>
            <person name="Dougan E. K."/>
            <person name="Rhodes N."/>
            <person name="Thang M."/>
            <person name="Chan C."/>
        </authorList>
    </citation>
    <scope>NUCLEOTIDE SEQUENCE</scope>
</reference>
<protein>
    <submittedName>
        <fullName evidence="4">Rnt protein</fullName>
    </submittedName>
</protein>
<dbReference type="Proteomes" id="UP000601435">
    <property type="component" value="Unassembled WGS sequence"/>
</dbReference>
<dbReference type="SMART" id="SM00479">
    <property type="entry name" value="EXOIII"/>
    <property type="match status" value="1"/>
</dbReference>
<dbReference type="AlphaFoldDB" id="A0A812INZ1"/>
<dbReference type="SUPFAM" id="SSF53098">
    <property type="entry name" value="Ribonuclease H-like"/>
    <property type="match status" value="1"/>
</dbReference>
<dbReference type="GO" id="GO:0045004">
    <property type="term" value="P:DNA replication proofreading"/>
    <property type="evidence" value="ECO:0007669"/>
    <property type="project" value="TreeGrafter"/>
</dbReference>
<dbReference type="NCBIfam" id="TIGR01298">
    <property type="entry name" value="RNaseT"/>
    <property type="match status" value="1"/>
</dbReference>